<dbReference type="PROSITE" id="PS50110">
    <property type="entry name" value="RESPONSE_REGULATORY"/>
    <property type="match status" value="1"/>
</dbReference>
<dbReference type="PANTHER" id="PTHR45339">
    <property type="entry name" value="HYBRID SIGNAL TRANSDUCTION HISTIDINE KINASE J"/>
    <property type="match status" value="1"/>
</dbReference>
<dbReference type="SMART" id="SM00091">
    <property type="entry name" value="PAS"/>
    <property type="match status" value="1"/>
</dbReference>
<dbReference type="CDD" id="cd00082">
    <property type="entry name" value="HisKA"/>
    <property type="match status" value="1"/>
</dbReference>
<dbReference type="Proteomes" id="UP001429984">
    <property type="component" value="Unassembled WGS sequence"/>
</dbReference>
<evidence type="ECO:0000256" key="8">
    <source>
        <dbReference type="ARBA" id="ARBA00022741"/>
    </source>
</evidence>
<evidence type="ECO:0000313" key="23">
    <source>
        <dbReference type="EMBL" id="MBF6023158.1"/>
    </source>
</evidence>
<evidence type="ECO:0000256" key="4">
    <source>
        <dbReference type="ARBA" id="ARBA00022475"/>
    </source>
</evidence>
<dbReference type="CDD" id="cd17546">
    <property type="entry name" value="REC_hyHK_CKI1_RcsC-like"/>
    <property type="match status" value="1"/>
</dbReference>
<evidence type="ECO:0000256" key="6">
    <source>
        <dbReference type="ARBA" id="ARBA00022679"/>
    </source>
</evidence>
<dbReference type="PROSITE" id="PS50894">
    <property type="entry name" value="HPT"/>
    <property type="match status" value="1"/>
</dbReference>
<dbReference type="Gene3D" id="1.20.120.160">
    <property type="entry name" value="HPT domain"/>
    <property type="match status" value="1"/>
</dbReference>
<evidence type="ECO:0000256" key="14">
    <source>
        <dbReference type="PROSITE-ProRule" id="PRU00110"/>
    </source>
</evidence>
<dbReference type="SMART" id="SM00388">
    <property type="entry name" value="HisKA"/>
    <property type="match status" value="1"/>
</dbReference>
<sequence length="962" mass="105629">MNLHITEWSFRRKVWAVFALFLFTGICVVVLDEIGQSRSRQALHAVKDDALLTLRRISIVSDAYGLDVVDTTFRVRSGLMTWDRGLVTLDAATKRIDTTWHELERMPRAPAEQILFAQAQRSRERADAAAGELRRILASRDTEALQVFANDRLYPAVDPVIDSLKQLSDQQLVEAEQVVQRNLSRQERFSAFRIALSALTLLIVALVANHILRNAYRGIESLAGLAESMRRHEYTAEPSYRPHGELGQVMEGFIRMRSEVRAFEIELTEQLASNERVRGELERREHFLSSLLSAAQAAVMAIDDQGRWIVFNPFAEQLLGWRADEVLGKFMRYNDPPLPDDAPPLATAGQIEATVSMLESALGRRVPPDWHAVFELAALRQAPAEWRLVRKDGDPVPVWMALSAFQDERGRQAGVIAVAIDLTEQKQLERDLRESELRARAASEAKSSFLATMSHEIRTPMIGVTGMVEVLSHSRLDHEQRSALHVIQASAEALLRIIGDILDFSKIEAGRLELAPAAIELGQLVRDVTASYAGAASSKGLVLETNIGARLAPAYRVDPLRLRQILANFLSNAIKFTERGRVDVTLERVGEPDAQAGSDLLRLSVRDTGIGITPEQRLRLFEPFSQADSDTTRRYGGTGLGLAICRRLAELMGGNIDMDSAPGRGTAIRLTLRLPHAPREEVQVTQDATHAPPLPERTAPSVAEAESAGTLLLLIDDHPTNRMVISRQLALAGFACETAEDGPTGLELWRSGRYALVLTDVHMPGLDGYQLAGRIRAIEAQQNRPHTPIVALTASAMKGEAERCLAAGMDDCLFKPVPVLELAACLHRWLPHTAATEPDTAAIAEAPPSAASQVLDETQLAALTGGSPEETRAVMDDFIGAMAQDLAMLRKALAKADLSEISRQAHKIKGAARLVGTMQLAEAASALEAAGRKGSWDAVPELAEDLEAAAARVRQWMERQAS</sequence>
<dbReference type="NCBIfam" id="TIGR00229">
    <property type="entry name" value="sensory_box"/>
    <property type="match status" value="2"/>
</dbReference>
<keyword evidence="13 16" id="KW-0472">Membrane</keyword>
<dbReference type="InterPro" id="IPR000700">
    <property type="entry name" value="PAS-assoc_C"/>
</dbReference>
<dbReference type="InterPro" id="IPR013656">
    <property type="entry name" value="PAS_4"/>
</dbReference>
<dbReference type="Gene3D" id="3.30.450.20">
    <property type="entry name" value="PAS domain"/>
    <property type="match status" value="1"/>
</dbReference>
<evidence type="ECO:0000256" key="16">
    <source>
        <dbReference type="SAM" id="Phobius"/>
    </source>
</evidence>
<evidence type="ECO:0000259" key="17">
    <source>
        <dbReference type="PROSITE" id="PS50109"/>
    </source>
</evidence>
<feature type="modified residue" description="4-aspartylphosphate" evidence="15">
    <location>
        <position position="760"/>
    </location>
</feature>
<dbReference type="PROSITE" id="PS50112">
    <property type="entry name" value="PAS"/>
    <property type="match status" value="1"/>
</dbReference>
<dbReference type="SUPFAM" id="SSF52172">
    <property type="entry name" value="CheY-like"/>
    <property type="match status" value="1"/>
</dbReference>
<evidence type="ECO:0000256" key="13">
    <source>
        <dbReference type="ARBA" id="ARBA00023136"/>
    </source>
</evidence>
<feature type="domain" description="Histidine kinase" evidence="17">
    <location>
        <begin position="452"/>
        <end position="676"/>
    </location>
</feature>
<feature type="modified residue" description="Phosphohistidine" evidence="14">
    <location>
        <position position="906"/>
    </location>
</feature>
<dbReference type="SMART" id="SM00387">
    <property type="entry name" value="HATPase_c"/>
    <property type="match status" value="1"/>
</dbReference>
<dbReference type="Gene3D" id="3.40.50.2300">
    <property type="match status" value="1"/>
</dbReference>
<evidence type="ECO:0000313" key="24">
    <source>
        <dbReference type="Proteomes" id="UP001429984"/>
    </source>
</evidence>
<dbReference type="InterPro" id="IPR036641">
    <property type="entry name" value="HPT_dom_sf"/>
</dbReference>
<evidence type="ECO:0000259" key="21">
    <source>
        <dbReference type="PROSITE" id="PS50885"/>
    </source>
</evidence>
<dbReference type="Pfam" id="PF08448">
    <property type="entry name" value="PAS_4"/>
    <property type="match status" value="1"/>
</dbReference>
<evidence type="ECO:0000256" key="15">
    <source>
        <dbReference type="PROSITE-ProRule" id="PRU00169"/>
    </source>
</evidence>
<dbReference type="InterPro" id="IPR001789">
    <property type="entry name" value="Sig_transdc_resp-reg_receiver"/>
</dbReference>
<evidence type="ECO:0000256" key="12">
    <source>
        <dbReference type="ARBA" id="ARBA00023012"/>
    </source>
</evidence>
<feature type="transmembrane region" description="Helical" evidence="16">
    <location>
        <begin position="191"/>
        <end position="212"/>
    </location>
</feature>
<dbReference type="InterPro" id="IPR008207">
    <property type="entry name" value="Sig_transdc_His_kin_Hpt_dom"/>
</dbReference>
<dbReference type="SMART" id="SM00073">
    <property type="entry name" value="HPT"/>
    <property type="match status" value="1"/>
</dbReference>
<keyword evidence="11 16" id="KW-1133">Transmembrane helix</keyword>
<evidence type="ECO:0000259" key="18">
    <source>
        <dbReference type="PROSITE" id="PS50110"/>
    </source>
</evidence>
<dbReference type="CDD" id="cd16922">
    <property type="entry name" value="HATPase_EvgS-ArcB-TorS-like"/>
    <property type="match status" value="1"/>
</dbReference>
<dbReference type="InterPro" id="IPR003594">
    <property type="entry name" value="HATPase_dom"/>
</dbReference>
<accession>A0ABS0B3V6</accession>
<evidence type="ECO:0000256" key="3">
    <source>
        <dbReference type="ARBA" id="ARBA00012438"/>
    </source>
</evidence>
<keyword evidence="9" id="KW-0418">Kinase</keyword>
<evidence type="ECO:0000256" key="5">
    <source>
        <dbReference type="ARBA" id="ARBA00022553"/>
    </source>
</evidence>
<dbReference type="CDD" id="cd00130">
    <property type="entry name" value="PAS"/>
    <property type="match status" value="1"/>
</dbReference>
<feature type="domain" description="PAC" evidence="20">
    <location>
        <begin position="382"/>
        <end position="434"/>
    </location>
</feature>
<dbReference type="PROSITE" id="PS50113">
    <property type="entry name" value="PAC"/>
    <property type="match status" value="1"/>
</dbReference>
<comment type="subcellular location">
    <subcellularLocation>
        <location evidence="2">Cell membrane</location>
        <topology evidence="2">Multi-pass membrane protein</topology>
    </subcellularLocation>
</comment>
<feature type="domain" description="HAMP" evidence="21">
    <location>
        <begin position="213"/>
        <end position="265"/>
    </location>
</feature>
<dbReference type="InterPro" id="IPR011006">
    <property type="entry name" value="CheY-like_superfamily"/>
</dbReference>
<dbReference type="EMBL" id="JADLZT010000002">
    <property type="protein sequence ID" value="MBF6023158.1"/>
    <property type="molecule type" value="Genomic_DNA"/>
</dbReference>
<dbReference type="PRINTS" id="PR00344">
    <property type="entry name" value="BCTRLSENSOR"/>
</dbReference>
<comment type="catalytic activity">
    <reaction evidence="1">
        <text>ATP + protein L-histidine = ADP + protein N-phospho-L-histidine.</text>
        <dbReference type="EC" id="2.7.13.3"/>
    </reaction>
</comment>
<dbReference type="InterPro" id="IPR003660">
    <property type="entry name" value="HAMP_dom"/>
</dbReference>
<dbReference type="InterPro" id="IPR004358">
    <property type="entry name" value="Sig_transdc_His_kin-like_C"/>
</dbReference>
<dbReference type="Pfam" id="PF01627">
    <property type="entry name" value="Hpt"/>
    <property type="match status" value="1"/>
</dbReference>
<gene>
    <name evidence="23" type="ORF">IU514_03855</name>
</gene>
<dbReference type="InterPro" id="IPR036097">
    <property type="entry name" value="HisK_dim/P_sf"/>
</dbReference>
<dbReference type="SMART" id="SM00086">
    <property type="entry name" value="PAC"/>
    <property type="match status" value="1"/>
</dbReference>
<organism evidence="23 24">
    <name type="scientific">Lysobacter niastensis</name>
    <dbReference type="NCBI Taxonomy" id="380629"/>
    <lineage>
        <taxon>Bacteria</taxon>
        <taxon>Pseudomonadati</taxon>
        <taxon>Pseudomonadota</taxon>
        <taxon>Gammaproteobacteria</taxon>
        <taxon>Lysobacterales</taxon>
        <taxon>Lysobacteraceae</taxon>
        <taxon>Lysobacter</taxon>
    </lineage>
</organism>
<dbReference type="InterPro" id="IPR035965">
    <property type="entry name" value="PAS-like_dom_sf"/>
</dbReference>
<evidence type="ECO:0000256" key="2">
    <source>
        <dbReference type="ARBA" id="ARBA00004651"/>
    </source>
</evidence>
<dbReference type="SUPFAM" id="SSF47226">
    <property type="entry name" value="Histidine-containing phosphotransfer domain, HPT domain"/>
    <property type="match status" value="1"/>
</dbReference>
<dbReference type="InterPro" id="IPR036890">
    <property type="entry name" value="HATPase_C_sf"/>
</dbReference>
<dbReference type="SMART" id="SM00448">
    <property type="entry name" value="REC"/>
    <property type="match status" value="1"/>
</dbReference>
<evidence type="ECO:0000256" key="9">
    <source>
        <dbReference type="ARBA" id="ARBA00022777"/>
    </source>
</evidence>
<dbReference type="SUPFAM" id="SSF55785">
    <property type="entry name" value="PYP-like sensor domain (PAS domain)"/>
    <property type="match status" value="1"/>
</dbReference>
<proteinExistence type="predicted"/>
<dbReference type="EC" id="2.7.13.3" evidence="3"/>
<keyword evidence="6" id="KW-0808">Transferase</keyword>
<keyword evidence="12" id="KW-0902">Two-component regulatory system</keyword>
<dbReference type="InterPro" id="IPR000014">
    <property type="entry name" value="PAS"/>
</dbReference>
<evidence type="ECO:0000259" key="19">
    <source>
        <dbReference type="PROSITE" id="PS50112"/>
    </source>
</evidence>
<dbReference type="PROSITE" id="PS50109">
    <property type="entry name" value="HIS_KIN"/>
    <property type="match status" value="1"/>
</dbReference>
<dbReference type="PANTHER" id="PTHR45339:SF1">
    <property type="entry name" value="HYBRID SIGNAL TRANSDUCTION HISTIDINE KINASE J"/>
    <property type="match status" value="1"/>
</dbReference>
<keyword evidence="7 16" id="KW-0812">Transmembrane</keyword>
<dbReference type="RefSeq" id="WP_194929756.1">
    <property type="nucleotide sequence ID" value="NZ_JADLZT010000002.1"/>
</dbReference>
<reference evidence="23 24" key="1">
    <citation type="submission" date="2020-11" db="EMBL/GenBank/DDBJ databases">
        <title>Draft Genome Sequence and Secondary Metabolite Biosynthetic Potential of the Lysobacter niastensis Type strain DSM 18481.</title>
        <authorList>
            <person name="Turrini P."/>
            <person name="Artuso I."/>
            <person name="Tescari M."/>
            <person name="Lugli G.A."/>
            <person name="Frangipani E."/>
            <person name="Ventura M."/>
            <person name="Visca P."/>
        </authorList>
    </citation>
    <scope>NUCLEOTIDE SEQUENCE [LARGE SCALE GENOMIC DNA]</scope>
    <source>
        <strain evidence="23 24">DSM 18481</strain>
    </source>
</reference>
<name>A0ABS0B3V6_9GAMM</name>
<dbReference type="Pfam" id="PF00072">
    <property type="entry name" value="Response_reg"/>
    <property type="match status" value="1"/>
</dbReference>
<dbReference type="Gene3D" id="3.30.565.10">
    <property type="entry name" value="Histidine kinase-like ATPase, C-terminal domain"/>
    <property type="match status" value="1"/>
</dbReference>
<feature type="transmembrane region" description="Helical" evidence="16">
    <location>
        <begin position="14"/>
        <end position="31"/>
    </location>
</feature>
<dbReference type="InterPro" id="IPR005467">
    <property type="entry name" value="His_kinase_dom"/>
</dbReference>
<evidence type="ECO:0000259" key="22">
    <source>
        <dbReference type="PROSITE" id="PS50894"/>
    </source>
</evidence>
<keyword evidence="24" id="KW-1185">Reference proteome</keyword>
<dbReference type="InterPro" id="IPR003661">
    <property type="entry name" value="HisK_dim/P_dom"/>
</dbReference>
<dbReference type="SUPFAM" id="SSF47384">
    <property type="entry name" value="Homodimeric domain of signal transducing histidine kinase"/>
    <property type="match status" value="1"/>
</dbReference>
<protein>
    <recommendedName>
        <fullName evidence="3">histidine kinase</fullName>
        <ecNumber evidence="3">2.7.13.3</ecNumber>
    </recommendedName>
</protein>
<dbReference type="SUPFAM" id="SSF55874">
    <property type="entry name" value="ATPase domain of HSP90 chaperone/DNA topoisomerase II/histidine kinase"/>
    <property type="match status" value="1"/>
</dbReference>
<keyword evidence="10" id="KW-0067">ATP-binding</keyword>
<keyword evidence="8" id="KW-0547">Nucleotide-binding</keyword>
<dbReference type="PROSITE" id="PS50885">
    <property type="entry name" value="HAMP"/>
    <property type="match status" value="1"/>
</dbReference>
<feature type="domain" description="PAS" evidence="19">
    <location>
        <begin position="284"/>
        <end position="329"/>
    </location>
</feature>
<dbReference type="InterPro" id="IPR001610">
    <property type="entry name" value="PAC"/>
</dbReference>
<feature type="domain" description="HPt" evidence="22">
    <location>
        <begin position="867"/>
        <end position="956"/>
    </location>
</feature>
<evidence type="ECO:0000256" key="11">
    <source>
        <dbReference type="ARBA" id="ARBA00022989"/>
    </source>
</evidence>
<evidence type="ECO:0000259" key="20">
    <source>
        <dbReference type="PROSITE" id="PS50113"/>
    </source>
</evidence>
<comment type="caution">
    <text evidence="23">The sequence shown here is derived from an EMBL/GenBank/DDBJ whole genome shotgun (WGS) entry which is preliminary data.</text>
</comment>
<evidence type="ECO:0000256" key="1">
    <source>
        <dbReference type="ARBA" id="ARBA00000085"/>
    </source>
</evidence>
<evidence type="ECO:0000256" key="10">
    <source>
        <dbReference type="ARBA" id="ARBA00022840"/>
    </source>
</evidence>
<evidence type="ECO:0000256" key="7">
    <source>
        <dbReference type="ARBA" id="ARBA00022692"/>
    </source>
</evidence>
<keyword evidence="5 15" id="KW-0597">Phosphoprotein</keyword>
<keyword evidence="4" id="KW-1003">Cell membrane</keyword>
<dbReference type="Pfam" id="PF00512">
    <property type="entry name" value="HisKA"/>
    <property type="match status" value="1"/>
</dbReference>
<feature type="domain" description="Response regulatory" evidence="18">
    <location>
        <begin position="711"/>
        <end position="830"/>
    </location>
</feature>
<dbReference type="Pfam" id="PF02518">
    <property type="entry name" value="HATPase_c"/>
    <property type="match status" value="1"/>
</dbReference>
<dbReference type="Gene3D" id="1.10.287.130">
    <property type="match status" value="1"/>
</dbReference>